<dbReference type="GeneID" id="93292625"/>
<dbReference type="InterPro" id="IPR029058">
    <property type="entry name" value="AB_hydrolase_fold"/>
</dbReference>
<dbReference type="OrthoDB" id="5641950at2"/>
<evidence type="ECO:0008006" key="3">
    <source>
        <dbReference type="Google" id="ProtNLM"/>
    </source>
</evidence>
<dbReference type="Proteomes" id="UP000254554">
    <property type="component" value="Unassembled WGS sequence"/>
</dbReference>
<dbReference type="SUPFAM" id="SSF53474">
    <property type="entry name" value="alpha/beta-Hydrolases"/>
    <property type="match status" value="1"/>
</dbReference>
<dbReference type="AlphaFoldDB" id="A0A377G8L1"/>
<dbReference type="Gene3D" id="3.40.50.1820">
    <property type="entry name" value="alpha/beta hydrolase"/>
    <property type="match status" value="1"/>
</dbReference>
<protein>
    <recommendedName>
        <fullName evidence="3">Alpha/beta hydrolase family</fullName>
    </recommendedName>
</protein>
<dbReference type="EMBL" id="UGGT01000001">
    <property type="protein sequence ID" value="STO20698.1"/>
    <property type="molecule type" value="Genomic_DNA"/>
</dbReference>
<keyword evidence="2" id="KW-1185">Reference proteome</keyword>
<dbReference type="RefSeq" id="WP_010652995.1">
    <property type="nucleotide sequence ID" value="NZ_UGGT01000001.1"/>
</dbReference>
<dbReference type="STRING" id="1094715.GCA_000236165_01664"/>
<evidence type="ECO:0000313" key="1">
    <source>
        <dbReference type="EMBL" id="STO20698.1"/>
    </source>
</evidence>
<sequence>MSVPTTIESRKKALEQENFYAPTSLQRLKNVGHILLFIPTQFFMACGVFPAQTLSTLRKLPGLKSIVGFIARKTGKDSRTALEIFNEDFQDAPKKGIEDSSWLNWFTKNPKIKRFEQASQLDSQYIQTAYQTDFGRNSTLETFVFTSKHFDTIAAEDRYYRIHCSGNSGNCGRFFGELAQLSVNHPELKTITYNHPGIEGSGSITMTEDDLVNALFAQVIALLKQGVDPAHIELSGFSIGAATAAQTAKKLQDYRSENYPEGIQVNLFCDRTLSNMSQVVTDKLPLLGTLFNYSKLIPGIKETVHYLIQPLVRILVITPLLYLIHWNMNPAAAYKEIPAERKALTVVKPQTAGTSDGRGRQLLKYLGMFTGFFKKGNGDKTIAMHVSLLSGTETDADRAVWKHNLSSYAGNQDKELLTRLKQSAPNAIAANALFRLGNTEASPEKKQQLIHLAQFAHKGRRLQGTLQSDAHNVTADLIEMRDIRKDPEGQTRTDAIKASRLPGNSPNTLLTYYSMFHQAIKSNHKLIEHASHEPTPQLPGI</sequence>
<reference evidence="1 2" key="1">
    <citation type="submission" date="2018-06" db="EMBL/GenBank/DDBJ databases">
        <authorList>
            <consortium name="Pathogen Informatics"/>
            <person name="Doyle S."/>
        </authorList>
    </citation>
    <scope>NUCLEOTIDE SEQUENCE [LARGE SCALE GENOMIC DNA]</scope>
    <source>
        <strain evidence="1 2">NCTC11370</strain>
    </source>
</reference>
<name>A0A377G8L1_9GAMM</name>
<organism evidence="1 2">
    <name type="scientific">Fluoribacter dumoffii</name>
    <dbReference type="NCBI Taxonomy" id="463"/>
    <lineage>
        <taxon>Bacteria</taxon>
        <taxon>Pseudomonadati</taxon>
        <taxon>Pseudomonadota</taxon>
        <taxon>Gammaproteobacteria</taxon>
        <taxon>Legionellales</taxon>
        <taxon>Legionellaceae</taxon>
        <taxon>Fluoribacter</taxon>
    </lineage>
</organism>
<evidence type="ECO:0000313" key="2">
    <source>
        <dbReference type="Proteomes" id="UP000254554"/>
    </source>
</evidence>
<accession>A0A377G8L1</accession>
<proteinExistence type="predicted"/>
<gene>
    <name evidence="1" type="ORF">NCTC11370_00757</name>
</gene>